<organism evidence="2 3">
    <name type="scientific">Cotesia congregata</name>
    <name type="common">Parasitoid wasp</name>
    <name type="synonym">Apanteles congregatus</name>
    <dbReference type="NCBI Taxonomy" id="51543"/>
    <lineage>
        <taxon>Eukaryota</taxon>
        <taxon>Metazoa</taxon>
        <taxon>Ecdysozoa</taxon>
        <taxon>Arthropoda</taxon>
        <taxon>Hexapoda</taxon>
        <taxon>Insecta</taxon>
        <taxon>Pterygota</taxon>
        <taxon>Neoptera</taxon>
        <taxon>Endopterygota</taxon>
        <taxon>Hymenoptera</taxon>
        <taxon>Apocrita</taxon>
        <taxon>Ichneumonoidea</taxon>
        <taxon>Braconidae</taxon>
        <taxon>Microgastrinae</taxon>
        <taxon>Cotesia</taxon>
    </lineage>
</organism>
<feature type="domain" description="MULE transposase" evidence="1">
    <location>
        <begin position="181"/>
        <end position="274"/>
    </location>
</feature>
<dbReference type="EMBL" id="CAJNRD030001120">
    <property type="protein sequence ID" value="CAG5093307.1"/>
    <property type="molecule type" value="Genomic_DNA"/>
</dbReference>
<name>A0A8J2HEY5_COTCN</name>
<evidence type="ECO:0000259" key="1">
    <source>
        <dbReference type="Pfam" id="PF10551"/>
    </source>
</evidence>
<proteinExistence type="predicted"/>
<dbReference type="InterPro" id="IPR018289">
    <property type="entry name" value="MULE_transposase_dom"/>
</dbReference>
<reference evidence="2" key="1">
    <citation type="submission" date="2021-04" db="EMBL/GenBank/DDBJ databases">
        <authorList>
            <person name="Chebbi M.A.C M."/>
        </authorList>
    </citation>
    <scope>NUCLEOTIDE SEQUENCE</scope>
</reference>
<sequence length="394" mass="45688">MIAEDEMIHYGYRIRSSYGSVNYIQCIAKNREQCPAHGEIRNEKITWRKNHNHNPNVMYDIIRQMKKELREATELSLQDLRSIYNQIALIAYSSKHPDAAAFVTFRSIERSMMRWRQAVRPPIPTSLENYAQILNDPKWNHLTQYPTGRLNVSAVIGRDSSVAVVIGDPQFLQTIVAEEFYIDATYKVCPRKPKFYQLFTIMAKVNNVAIPITWALMDKKTTLAYVTVLEHFKSTLAQHLQPKKFTVDYESGLASAVSLIYPDALICRCYFHYLQALVRRLKSYGKNFMTQLENWEEAQIFVRKIAGLPFLPAHCISEAFEWLINNTTNDLKIFFDPFIEYVLGCTTNCVCLPCFHWIACVQCVKTIVQLTEQENANFRCSICFQVVESFLKLN</sequence>
<accession>A0A8J2HEY5</accession>
<keyword evidence="3" id="KW-1185">Reference proteome</keyword>
<dbReference type="OrthoDB" id="6482909at2759"/>
<dbReference type="AlphaFoldDB" id="A0A8J2HEY5"/>
<evidence type="ECO:0000313" key="2">
    <source>
        <dbReference type="EMBL" id="CAG5093307.1"/>
    </source>
</evidence>
<feature type="non-terminal residue" evidence="2">
    <location>
        <position position="1"/>
    </location>
</feature>
<protein>
    <recommendedName>
        <fullName evidence="1">MULE transposase domain-containing protein</fullName>
    </recommendedName>
</protein>
<comment type="caution">
    <text evidence="2">The sequence shown here is derived from an EMBL/GenBank/DDBJ whole genome shotgun (WGS) entry which is preliminary data.</text>
</comment>
<gene>
    <name evidence="2" type="ORF">HICCMSTLAB_LOCUS6740</name>
</gene>
<evidence type="ECO:0000313" key="3">
    <source>
        <dbReference type="Proteomes" id="UP000786811"/>
    </source>
</evidence>
<dbReference type="Pfam" id="PF10551">
    <property type="entry name" value="MULE"/>
    <property type="match status" value="1"/>
</dbReference>
<dbReference type="Proteomes" id="UP000786811">
    <property type="component" value="Unassembled WGS sequence"/>
</dbReference>